<sequence length="386" mass="44089">METSISQPSITPKSPVSNQQRPPSTPNAQTTPVHKPPDKHATPPVVLSFEKRKEVAFFTSGRYLGGLRAEEFLSTFLPYQHPNARRLKPRKERLDLMRSVASQQSEAEMYKPFVQALENWPPRDPDRKIKLVFKDCHSVGDPNCGGLSVDISIGTSSTRRFWEDKCYIPFSEQESHVKIKFCDSFDPFCDRQMRQRNVHLQGENEQEYEAGMDDDQCVGDDLGNVDIPSPLPDCGPVPTEDEPEDGTEAEQKGSVRNRHHLFESMTSKGISCRGQIAYYAAALLTVQYRVFFFQLIISGQYAQLVRWDRSCAIVSERFSYVEEPEHIFDFYHRLARLDATSRGYDPSIAMASKDEADRARAEFKKFGPDGWHGRSELPHKLHRTIQ</sequence>
<dbReference type="RefSeq" id="XP_043012435.1">
    <property type="nucleotide sequence ID" value="XM_043151340.1"/>
</dbReference>
<dbReference type="Proteomes" id="UP001049176">
    <property type="component" value="Chromosome 3"/>
</dbReference>
<accession>A0A9P7UWJ7</accession>
<dbReference type="AlphaFoldDB" id="A0A9P7UWJ7"/>
<gene>
    <name evidence="3" type="ORF">E1B28_006649</name>
</gene>
<evidence type="ECO:0000313" key="3">
    <source>
        <dbReference type="EMBL" id="KAG7095965.1"/>
    </source>
</evidence>
<dbReference type="OrthoDB" id="2739948at2759"/>
<comment type="caution">
    <text evidence="3">The sequence shown here is derived from an EMBL/GenBank/DDBJ whole genome shotgun (WGS) entry which is preliminary data.</text>
</comment>
<dbReference type="GeneID" id="66075725"/>
<dbReference type="Pfam" id="PF17667">
    <property type="entry name" value="Pkinase_fungal"/>
    <property type="match status" value="1"/>
</dbReference>
<organism evidence="3 4">
    <name type="scientific">Marasmius oreades</name>
    <name type="common">fairy-ring Marasmius</name>
    <dbReference type="NCBI Taxonomy" id="181124"/>
    <lineage>
        <taxon>Eukaryota</taxon>
        <taxon>Fungi</taxon>
        <taxon>Dikarya</taxon>
        <taxon>Basidiomycota</taxon>
        <taxon>Agaricomycotina</taxon>
        <taxon>Agaricomycetes</taxon>
        <taxon>Agaricomycetidae</taxon>
        <taxon>Agaricales</taxon>
        <taxon>Marasmiineae</taxon>
        <taxon>Marasmiaceae</taxon>
        <taxon>Marasmius</taxon>
    </lineage>
</organism>
<feature type="region of interest" description="Disordered" evidence="1">
    <location>
        <begin position="229"/>
        <end position="253"/>
    </location>
</feature>
<feature type="compositionally biased region" description="Polar residues" evidence="1">
    <location>
        <begin position="1"/>
        <end position="32"/>
    </location>
</feature>
<proteinExistence type="predicted"/>
<reference evidence="3" key="1">
    <citation type="journal article" date="2021" name="Genome Biol. Evol.">
        <title>The assembled and annotated genome of the fairy-ring fungus Marasmius oreades.</title>
        <authorList>
            <person name="Hiltunen M."/>
            <person name="Ament-Velasquez S.L."/>
            <person name="Johannesson H."/>
        </authorList>
    </citation>
    <scope>NUCLEOTIDE SEQUENCE</scope>
    <source>
        <strain evidence="3">03SP1</strain>
    </source>
</reference>
<protein>
    <recommendedName>
        <fullName evidence="2">Fungal-type protein kinase domain-containing protein</fullName>
    </recommendedName>
</protein>
<evidence type="ECO:0000256" key="1">
    <source>
        <dbReference type="SAM" id="MobiDB-lite"/>
    </source>
</evidence>
<evidence type="ECO:0000259" key="2">
    <source>
        <dbReference type="Pfam" id="PF17667"/>
    </source>
</evidence>
<dbReference type="EMBL" id="CM032183">
    <property type="protein sequence ID" value="KAG7095965.1"/>
    <property type="molecule type" value="Genomic_DNA"/>
</dbReference>
<keyword evidence="4" id="KW-1185">Reference proteome</keyword>
<name>A0A9P7UWJ7_9AGAR</name>
<evidence type="ECO:0000313" key="4">
    <source>
        <dbReference type="Proteomes" id="UP001049176"/>
    </source>
</evidence>
<feature type="domain" description="Fungal-type protein kinase" evidence="2">
    <location>
        <begin position="271"/>
        <end position="351"/>
    </location>
</feature>
<feature type="region of interest" description="Disordered" evidence="1">
    <location>
        <begin position="1"/>
        <end position="43"/>
    </location>
</feature>
<feature type="compositionally biased region" description="Acidic residues" evidence="1">
    <location>
        <begin position="239"/>
        <end position="248"/>
    </location>
</feature>
<dbReference type="InterPro" id="IPR040976">
    <property type="entry name" value="Pkinase_fungal"/>
</dbReference>
<dbReference type="KEGG" id="more:E1B28_006649"/>